<dbReference type="Gene3D" id="1.10.10.10">
    <property type="entry name" value="Winged helix-like DNA-binding domain superfamily/Winged helix DNA-binding domain"/>
    <property type="match status" value="1"/>
</dbReference>
<dbReference type="Gene3D" id="2.30.29.30">
    <property type="entry name" value="Pleckstrin-homology domain (PH domain)/Phosphotyrosine-binding domain (PTB)"/>
    <property type="match status" value="1"/>
</dbReference>
<dbReference type="OrthoDB" id="271448at2759"/>
<keyword evidence="2" id="KW-0479">Metal-binding</keyword>
<dbReference type="InterPro" id="IPR037855">
    <property type="entry name" value="Vps36"/>
</dbReference>
<reference evidence="7" key="1">
    <citation type="submission" date="2020-07" db="EMBL/GenBank/DDBJ databases">
        <title>Draft Genome Sequence of a Deep-Sea Yeast, Naganishia (Cryptococcus) liquefaciens strain N6.</title>
        <authorList>
            <person name="Han Y.W."/>
            <person name="Kajitani R."/>
            <person name="Morimoto H."/>
            <person name="Parhat M."/>
            <person name="Tsubouchi H."/>
            <person name="Bakenova O."/>
            <person name="Ogata M."/>
            <person name="Argunhan B."/>
            <person name="Aoki R."/>
            <person name="Kajiwara S."/>
            <person name="Itoh T."/>
            <person name="Iwasaki H."/>
        </authorList>
    </citation>
    <scope>NUCLEOTIDE SEQUENCE</scope>
    <source>
        <strain evidence="7">N6</strain>
    </source>
</reference>
<name>A0A8H3TMQ5_9TREE</name>
<dbReference type="PROSITE" id="PS51495">
    <property type="entry name" value="GLUE"/>
    <property type="match status" value="1"/>
</dbReference>
<dbReference type="GO" id="GO:0031902">
    <property type="term" value="C:late endosome membrane"/>
    <property type="evidence" value="ECO:0007669"/>
    <property type="project" value="UniProtKB-UniRule"/>
</dbReference>
<dbReference type="GO" id="GO:0008270">
    <property type="term" value="F:zinc ion binding"/>
    <property type="evidence" value="ECO:0007669"/>
    <property type="project" value="UniProtKB-KW"/>
</dbReference>
<dbReference type="GO" id="GO:0000814">
    <property type="term" value="C:ESCRT II complex"/>
    <property type="evidence" value="ECO:0007669"/>
    <property type="project" value="UniProtKB-UniRule"/>
</dbReference>
<dbReference type="PANTHER" id="PTHR13128:SF12">
    <property type="entry name" value="VACUOLAR PROTEIN-SORTING-ASSOCIATED PROTEIN 36"/>
    <property type="match status" value="1"/>
</dbReference>
<accession>A0A8H3TMQ5</accession>
<dbReference type="Gene3D" id="6.10.140.260">
    <property type="match status" value="1"/>
</dbReference>
<dbReference type="GO" id="GO:0043130">
    <property type="term" value="F:ubiquitin binding"/>
    <property type="evidence" value="ECO:0007669"/>
    <property type="project" value="UniProtKB-UniRule"/>
</dbReference>
<dbReference type="Pfam" id="PF11605">
    <property type="entry name" value="Vps36_ESCRT-II"/>
    <property type="match status" value="1"/>
</dbReference>
<comment type="similarity">
    <text evidence="1 5">Belongs to the VPS36 family.</text>
</comment>
<evidence type="ECO:0000256" key="3">
    <source>
        <dbReference type="ARBA" id="ARBA00022771"/>
    </source>
</evidence>
<dbReference type="Gene3D" id="2.30.30.380">
    <property type="entry name" value="Zn-finger domain of Sec23/24"/>
    <property type="match status" value="1"/>
</dbReference>
<dbReference type="GO" id="GO:0043328">
    <property type="term" value="P:protein transport to vacuole involved in ubiquitin-dependent protein catabolic process via the multivesicular body sorting pathway"/>
    <property type="evidence" value="ECO:0007669"/>
    <property type="project" value="UniProtKB-UniRule"/>
</dbReference>
<keyword evidence="8" id="KW-1185">Reference proteome</keyword>
<sequence length="543" mass="58348">MDIRSSFLLALPVSVPTRNPTPTALAHAALQDGEEWIYAQDGVGLYQGNTKIPTHQILSVQLTTHRLLFICSSTDAAPNLQVRLADIRQIEHYTGFLRSSPKVTLQLGVPQTTTLATDGRRNGSWTCTVCGCVNDDQTGTMATGTSKCRLCGIARAETDVAPPALAAPSACPRCTFLNSPTRAVCEICNARLPTTAQKAPPPNEVIRISFRKGGDREVYRRLKVVLESRTWEGRSAGTGGEARAGTPSRGIGIDGILAGISLENKAKTDEVKDAFEDLEALMVRAGEMVKLVQSLNAKLSTTAPQTTNSGKPDPEAETRTFLRSSLVQLGLPVPAITQDPSAMQSEREYLDALSGELGGLLTGGREGEGLMTGREGKGLVGMDEAWVVWNRARGVSLISPSVMQKVVPLLPGHTNPPVSMLRFLSGLEVLHTPVYSPSNFARRIRRRLEQSIVRASSPSDRGDALTPAEPNTTTLEIALVEALSVSMAREMMAFIEMLPEAGLVRDDQGGSMQHGAGVGGGPVEERWYRDLITGFVWVDVNTG</sequence>
<keyword evidence="4" id="KW-0862">Zinc</keyword>
<feature type="domain" description="GLUE N-terminal" evidence="6">
    <location>
        <begin position="20"/>
        <end position="238"/>
    </location>
</feature>
<evidence type="ECO:0000256" key="4">
    <source>
        <dbReference type="ARBA" id="ARBA00022833"/>
    </source>
</evidence>
<keyword evidence="3" id="KW-0863">Zinc-finger</keyword>
<organism evidence="7 8">
    <name type="scientific">Naganishia liquefaciens</name>
    <dbReference type="NCBI Taxonomy" id="104408"/>
    <lineage>
        <taxon>Eukaryota</taxon>
        <taxon>Fungi</taxon>
        <taxon>Dikarya</taxon>
        <taxon>Basidiomycota</taxon>
        <taxon>Agaricomycotina</taxon>
        <taxon>Tremellomycetes</taxon>
        <taxon>Filobasidiales</taxon>
        <taxon>Filobasidiaceae</taxon>
        <taxon>Naganishia</taxon>
    </lineage>
</organism>
<evidence type="ECO:0000256" key="2">
    <source>
        <dbReference type="ARBA" id="ARBA00022723"/>
    </source>
</evidence>
<dbReference type="Proteomes" id="UP000620104">
    <property type="component" value="Unassembled WGS sequence"/>
</dbReference>
<evidence type="ECO:0000259" key="6">
    <source>
        <dbReference type="PROSITE" id="PS51495"/>
    </source>
</evidence>
<dbReference type="InterPro" id="IPR021648">
    <property type="entry name" value="GLUE_dom"/>
</dbReference>
<dbReference type="GO" id="GO:0032266">
    <property type="term" value="F:phosphatidylinositol-3-phosphate binding"/>
    <property type="evidence" value="ECO:0007669"/>
    <property type="project" value="UniProtKB-UniRule"/>
</dbReference>
<dbReference type="InterPro" id="IPR001876">
    <property type="entry name" value="Znf_RanBP2"/>
</dbReference>
<comment type="subunit">
    <text evidence="5">Component of the endosomal sorting complex required for transport II (ESCRT-II).</text>
</comment>
<keyword evidence="5" id="KW-0963">Cytoplasm</keyword>
<comment type="caution">
    <text evidence="7">The sequence shown here is derived from an EMBL/GenBank/DDBJ whole genome shotgun (WGS) entry which is preliminary data.</text>
</comment>
<dbReference type="SMART" id="SM00547">
    <property type="entry name" value="ZnF_RBZ"/>
    <property type="match status" value="2"/>
</dbReference>
<proteinExistence type="inferred from homology"/>
<keyword evidence="5" id="KW-0967">Endosome</keyword>
<keyword evidence="5" id="KW-0813">Transport</keyword>
<dbReference type="InterPro" id="IPR036388">
    <property type="entry name" value="WH-like_DNA-bd_sf"/>
</dbReference>
<dbReference type="EMBL" id="BLZA01000005">
    <property type="protein sequence ID" value="GHJ83930.1"/>
    <property type="molecule type" value="Genomic_DNA"/>
</dbReference>
<evidence type="ECO:0000256" key="5">
    <source>
        <dbReference type="RuleBase" id="RU367095"/>
    </source>
</evidence>
<dbReference type="SUPFAM" id="SSF50729">
    <property type="entry name" value="PH domain-like"/>
    <property type="match status" value="1"/>
</dbReference>
<evidence type="ECO:0000313" key="7">
    <source>
        <dbReference type="EMBL" id="GHJ83930.1"/>
    </source>
</evidence>
<protein>
    <recommendedName>
        <fullName evidence="5">Vacuolar protein-sorting-associated protein 36</fullName>
    </recommendedName>
    <alternativeName>
        <fullName evidence="5">ESCRT-II complex subunit VPS36</fullName>
    </alternativeName>
</protein>
<gene>
    <name evidence="7" type="ORF">NliqN6_0332</name>
</gene>
<keyword evidence="5" id="KW-0653">Protein transport</keyword>
<evidence type="ECO:0000313" key="8">
    <source>
        <dbReference type="Proteomes" id="UP000620104"/>
    </source>
</evidence>
<dbReference type="PANTHER" id="PTHR13128">
    <property type="entry name" value="VACUOLAR PROTEIN-SORTING-ASSOCIATED PROTEIN 36"/>
    <property type="match status" value="1"/>
</dbReference>
<evidence type="ECO:0000256" key="1">
    <source>
        <dbReference type="ARBA" id="ARBA00009697"/>
    </source>
</evidence>
<dbReference type="AlphaFoldDB" id="A0A8H3TMQ5"/>
<dbReference type="InterPro" id="IPR040608">
    <property type="entry name" value="Snf8/Vps36"/>
</dbReference>
<comment type="function">
    <text evidence="5">Component of the ESCRT-II complex (endosomal sorting complex required for transport II), which is required for multivesicular body (MVB) formation and sorting of endosomal cargo proteins into MVBs.</text>
</comment>
<dbReference type="InterPro" id="IPR011993">
    <property type="entry name" value="PH-like_dom_sf"/>
</dbReference>
<comment type="subcellular location">
    <subcellularLocation>
        <location evidence="5">Cytoplasm</location>
    </subcellularLocation>
    <subcellularLocation>
        <location evidence="5">Endosome</location>
    </subcellularLocation>
</comment>
<dbReference type="Pfam" id="PF04157">
    <property type="entry name" value="EAP30"/>
    <property type="match status" value="1"/>
</dbReference>